<keyword evidence="1 4" id="KW-0663">Pyridoxal phosphate</keyword>
<dbReference type="Gene3D" id="3.90.1150.10">
    <property type="entry name" value="Aspartate Aminotransferase, domain 1"/>
    <property type="match status" value="1"/>
</dbReference>
<dbReference type="CDD" id="cd00616">
    <property type="entry name" value="AHBA_syn"/>
    <property type="match status" value="1"/>
</dbReference>
<evidence type="ECO:0000256" key="1">
    <source>
        <dbReference type="ARBA" id="ARBA00022898"/>
    </source>
</evidence>
<dbReference type="Pfam" id="PF01041">
    <property type="entry name" value="DegT_DnrJ_EryC1"/>
    <property type="match status" value="1"/>
</dbReference>
<accession>A0A398DAA2</accession>
<dbReference type="Gene3D" id="3.40.640.10">
    <property type="entry name" value="Type I PLP-dependent aspartate aminotransferase-like (Major domain)"/>
    <property type="match status" value="1"/>
</dbReference>
<feature type="active site" description="Proton acceptor" evidence="3">
    <location>
        <position position="193"/>
    </location>
</feature>
<name>A0A398DAA2_9BACT</name>
<comment type="caution">
    <text evidence="6">The sequence shown here is derived from an EMBL/GenBank/DDBJ whole genome shotgun (WGS) entry which is preliminary data.</text>
</comment>
<dbReference type="GO" id="GO:0000271">
    <property type="term" value="P:polysaccharide biosynthetic process"/>
    <property type="evidence" value="ECO:0007669"/>
    <property type="project" value="TreeGrafter"/>
</dbReference>
<dbReference type="EMBL" id="QXIU01000210">
    <property type="protein sequence ID" value="RIE08084.1"/>
    <property type="molecule type" value="Genomic_DNA"/>
</dbReference>
<dbReference type="InterPro" id="IPR000653">
    <property type="entry name" value="DegT/StrS_aminotransferase"/>
</dbReference>
<dbReference type="InterPro" id="IPR015421">
    <property type="entry name" value="PyrdxlP-dep_Trfase_major"/>
</dbReference>
<dbReference type="InterPro" id="IPR015422">
    <property type="entry name" value="PyrdxlP-dep_Trfase_small"/>
</dbReference>
<dbReference type="OrthoDB" id="9810913at2"/>
<evidence type="ECO:0000256" key="5">
    <source>
        <dbReference type="RuleBase" id="RU004508"/>
    </source>
</evidence>
<proteinExistence type="inferred from homology"/>
<keyword evidence="6" id="KW-0032">Aminotransferase</keyword>
<feature type="modified residue" description="N6-(pyridoxal phosphate)lysine" evidence="4">
    <location>
        <position position="193"/>
    </location>
</feature>
<dbReference type="Proteomes" id="UP000266489">
    <property type="component" value="Unassembled WGS sequence"/>
</dbReference>
<evidence type="ECO:0000256" key="4">
    <source>
        <dbReference type="PIRSR" id="PIRSR000390-2"/>
    </source>
</evidence>
<sequence length="396" mass="43702">MEEQQVMMVDLVGEYHEIKDEIDEAVHRVVESGHFILGEEVEAFEHEVARYLGVRHTIGVASGSDALLLALMALDIGPGDKVITTPFSFFATASAVVRLGATPVFCDIDPRTFDLDPGSVRRYLEASYTPAVKALIPVHLYGQCCDMDPLLELARKYNLKVVEDCAQSFGSTYKGHQSGGIGDIGCFSFFPTKNLGAYGDGGMVTTNDDDLAEHVRMLRVHGARRKYHHEELGINSRLDAMQAAILRVKLKHVDQWTERKRVLAAAYDKELSTLDWLQVPYVMPECRHTYHQCTIKVPAERRATIQEALAQAGIQTQVYYPEPLHRQPCFSDKQELPEEPLNVDAVVPSVLSLPMSHSLSLSATNAVGEVLCSFSCQQPLCTSNGCLHSASTAPLG</sequence>
<dbReference type="PIRSF" id="PIRSF000390">
    <property type="entry name" value="PLP_StrS"/>
    <property type="match status" value="1"/>
</dbReference>
<dbReference type="GO" id="GO:0030170">
    <property type="term" value="F:pyridoxal phosphate binding"/>
    <property type="evidence" value="ECO:0007669"/>
    <property type="project" value="TreeGrafter"/>
</dbReference>
<evidence type="ECO:0000256" key="3">
    <source>
        <dbReference type="PIRSR" id="PIRSR000390-1"/>
    </source>
</evidence>
<dbReference type="GO" id="GO:0008483">
    <property type="term" value="F:transaminase activity"/>
    <property type="evidence" value="ECO:0007669"/>
    <property type="project" value="UniProtKB-KW"/>
</dbReference>
<reference evidence="6 7" key="1">
    <citation type="submission" date="2018-09" db="EMBL/GenBank/DDBJ databases">
        <title>Discovery and Ecogenomic Context for Candidatus Cryosericales, a Global Caldiserica Order Active in Thawing Permafrost.</title>
        <authorList>
            <person name="Martinez M.A."/>
            <person name="Woodcroft B.J."/>
            <person name="Ignacio Espinoza J.C."/>
            <person name="Zayed A."/>
            <person name="Singleton C.M."/>
            <person name="Boyd J."/>
            <person name="Li Y.-F."/>
            <person name="Purvine S."/>
            <person name="Maughan H."/>
            <person name="Hodgkins S.B."/>
            <person name="Anderson D."/>
            <person name="Sederholm M."/>
            <person name="Temperton B."/>
            <person name="Saleska S.R."/>
            <person name="Tyson G.W."/>
            <person name="Rich V.I."/>
        </authorList>
    </citation>
    <scope>NUCLEOTIDE SEQUENCE [LARGE SCALE GENOMIC DNA]</scope>
    <source>
        <strain evidence="6 7">SMC5</strain>
    </source>
</reference>
<comment type="similarity">
    <text evidence="2 5">Belongs to the DegT/DnrJ/EryC1 family.</text>
</comment>
<keyword evidence="6" id="KW-0808">Transferase</keyword>
<evidence type="ECO:0000313" key="6">
    <source>
        <dbReference type="EMBL" id="RIE08084.1"/>
    </source>
</evidence>
<dbReference type="FunFam" id="3.40.640.10:FF:000089">
    <property type="entry name" value="Aminotransferase, DegT/DnrJ/EryC1/StrS family"/>
    <property type="match status" value="1"/>
</dbReference>
<protein>
    <submittedName>
        <fullName evidence="6">DegT/DnrJ/EryC1/StrS family aminotransferase</fullName>
    </submittedName>
</protein>
<dbReference type="AlphaFoldDB" id="A0A398DAA2"/>
<evidence type="ECO:0000256" key="2">
    <source>
        <dbReference type="ARBA" id="ARBA00037999"/>
    </source>
</evidence>
<dbReference type="InterPro" id="IPR015424">
    <property type="entry name" value="PyrdxlP-dep_Trfase"/>
</dbReference>
<organism evidence="6 7">
    <name type="scientific">Candidatus Cryosericum odellii</name>
    <dbReference type="NCBI Taxonomy" id="2290917"/>
    <lineage>
        <taxon>Bacteria</taxon>
        <taxon>Pseudomonadati</taxon>
        <taxon>Caldisericota/Cryosericota group</taxon>
        <taxon>Candidatus Cryosericota</taxon>
        <taxon>Candidatus Cryosericia</taxon>
        <taxon>Candidatus Cryosericales</taxon>
        <taxon>Candidatus Cryosericaceae</taxon>
        <taxon>Candidatus Cryosericum</taxon>
    </lineage>
</organism>
<dbReference type="PANTHER" id="PTHR30244:SF36">
    <property type="entry name" value="3-OXO-GLUCOSE-6-PHOSPHATE:GLUTAMATE AMINOTRANSFERASE"/>
    <property type="match status" value="1"/>
</dbReference>
<dbReference type="PANTHER" id="PTHR30244">
    <property type="entry name" value="TRANSAMINASE"/>
    <property type="match status" value="1"/>
</dbReference>
<dbReference type="SUPFAM" id="SSF53383">
    <property type="entry name" value="PLP-dependent transferases"/>
    <property type="match status" value="1"/>
</dbReference>
<evidence type="ECO:0000313" key="7">
    <source>
        <dbReference type="Proteomes" id="UP000266489"/>
    </source>
</evidence>
<gene>
    <name evidence="6" type="ORF">SMC5_08525</name>
</gene>